<feature type="compositionally biased region" description="Acidic residues" evidence="2">
    <location>
        <begin position="164"/>
        <end position="179"/>
    </location>
</feature>
<evidence type="ECO:0000256" key="3">
    <source>
        <dbReference type="SAM" id="Phobius"/>
    </source>
</evidence>
<feature type="region of interest" description="Disordered" evidence="2">
    <location>
        <begin position="157"/>
        <end position="179"/>
    </location>
</feature>
<evidence type="ECO:0000313" key="5">
    <source>
        <dbReference type="EMBL" id="KAK7477123.1"/>
    </source>
</evidence>
<dbReference type="AlphaFoldDB" id="A0ABD0JQK8"/>
<dbReference type="Pfam" id="PF18004">
    <property type="entry name" value="RPN2_C"/>
    <property type="match status" value="1"/>
</dbReference>
<feature type="transmembrane region" description="Helical" evidence="3">
    <location>
        <begin position="48"/>
        <end position="65"/>
    </location>
</feature>
<protein>
    <recommendedName>
        <fullName evidence="4">26S proteasome regulatory subunit RPN2 C-terminal domain-containing protein</fullName>
    </recommendedName>
</protein>
<dbReference type="InterPro" id="IPR011989">
    <property type="entry name" value="ARM-like"/>
</dbReference>
<evidence type="ECO:0000256" key="1">
    <source>
        <dbReference type="ARBA" id="ARBA00022737"/>
    </source>
</evidence>
<keyword evidence="3" id="KW-0472">Membrane</keyword>
<dbReference type="Gene3D" id="1.25.10.10">
    <property type="entry name" value="Leucine-rich Repeat Variant"/>
    <property type="match status" value="1"/>
</dbReference>
<comment type="caution">
    <text evidence="5">The sequence shown here is derived from an EMBL/GenBank/DDBJ whole genome shotgun (WGS) entry which is preliminary data.</text>
</comment>
<dbReference type="Proteomes" id="UP001519460">
    <property type="component" value="Unassembled WGS sequence"/>
</dbReference>
<evidence type="ECO:0000256" key="2">
    <source>
        <dbReference type="SAM" id="MobiDB-lite"/>
    </source>
</evidence>
<dbReference type="PANTHER" id="PTHR10943">
    <property type="entry name" value="26S PROTEASOME NON-ATPASE REGULATORY SUBUNIT"/>
    <property type="match status" value="1"/>
</dbReference>
<keyword evidence="1" id="KW-0677">Repeat</keyword>
<proteinExistence type="predicted"/>
<feature type="domain" description="26S proteasome regulatory subunit RPN2 C-terminal" evidence="4">
    <location>
        <begin position="111"/>
        <end position="152"/>
    </location>
</feature>
<accession>A0ABD0JQK8</accession>
<name>A0ABD0JQK8_9CAEN</name>
<evidence type="ECO:0000313" key="6">
    <source>
        <dbReference type="Proteomes" id="UP001519460"/>
    </source>
</evidence>
<dbReference type="InterPro" id="IPR040623">
    <property type="entry name" value="RPN2_C"/>
</dbReference>
<keyword evidence="3" id="KW-1133">Transmembrane helix</keyword>
<reference evidence="5 6" key="1">
    <citation type="journal article" date="2023" name="Sci. Data">
        <title>Genome assembly of the Korean intertidal mud-creeper Batillaria attramentaria.</title>
        <authorList>
            <person name="Patra A.K."/>
            <person name="Ho P.T."/>
            <person name="Jun S."/>
            <person name="Lee S.J."/>
            <person name="Kim Y."/>
            <person name="Won Y.J."/>
        </authorList>
    </citation>
    <scope>NUCLEOTIDE SEQUENCE [LARGE SCALE GENOMIC DNA]</scope>
    <source>
        <strain evidence="5">Wonlab-2016</strain>
    </source>
</reference>
<keyword evidence="6" id="KW-1185">Reference proteome</keyword>
<keyword evidence="3" id="KW-0812">Transmembrane</keyword>
<sequence length="179" mass="19400">MSVGKVAQSSGIPQTSVLCQLINNDSTLGGNLGGRNCTISLQSRTGHTNMGAVVGLVVFCQYWFWYPLTHFLSLAFTPACIVGLNADLKMPQDPVESKVDASVSLSTSTSMSSQLRVLTPKEGSKYTPVKELSHGGIIMLKNVKPEEEEQLVEFVQAGGPKVEEEAEPEPPEPFEWTED</sequence>
<organism evidence="5 6">
    <name type="scientific">Batillaria attramentaria</name>
    <dbReference type="NCBI Taxonomy" id="370345"/>
    <lineage>
        <taxon>Eukaryota</taxon>
        <taxon>Metazoa</taxon>
        <taxon>Spiralia</taxon>
        <taxon>Lophotrochozoa</taxon>
        <taxon>Mollusca</taxon>
        <taxon>Gastropoda</taxon>
        <taxon>Caenogastropoda</taxon>
        <taxon>Sorbeoconcha</taxon>
        <taxon>Cerithioidea</taxon>
        <taxon>Batillariidae</taxon>
        <taxon>Batillaria</taxon>
    </lineage>
</organism>
<gene>
    <name evidence="5" type="ORF">BaRGS_00031609</name>
</gene>
<evidence type="ECO:0000259" key="4">
    <source>
        <dbReference type="Pfam" id="PF18004"/>
    </source>
</evidence>
<dbReference type="EMBL" id="JACVVK020000357">
    <property type="protein sequence ID" value="KAK7477123.1"/>
    <property type="molecule type" value="Genomic_DNA"/>
</dbReference>
<dbReference type="PANTHER" id="PTHR10943:SF2">
    <property type="entry name" value="26S PROTEASOME NON-ATPASE REGULATORY SUBUNIT 1"/>
    <property type="match status" value="1"/>
</dbReference>